<dbReference type="Proteomes" id="UP000199636">
    <property type="component" value="Unassembled WGS sequence"/>
</dbReference>
<proteinExistence type="predicted"/>
<gene>
    <name evidence="1" type="ORF">SAMN05216272_101800</name>
</gene>
<evidence type="ECO:0000313" key="2">
    <source>
        <dbReference type="Proteomes" id="UP000199636"/>
    </source>
</evidence>
<dbReference type="STRING" id="428992.SAMN05216272_101800"/>
<sequence length="587" mass="64168">MLTHDTAAGWSKARRPLDPARRSEWGAVAAKEASAAGPWGRAEILDASQVGSWDAAPQIDQQQASAWSRVAGRDIGTGGRWDTVAQKDLARRLGWDRSITPQDVRLRLLYSPRPALKDTLSGQAWYRCDEFGERFDAAAERAASLYIPVAGLVEFSFSGQRYVPSTTASVFFDFHYTAQQHAIQPVDSGLSVRFTPARILEQMRTMPWGWGTPTDPKPTGIVYPDYPGPVVVIDPPQEPDILETYMIANTVTLVVLPSGTPLDATNIRANLDIDSFAWSFSAELFGRTSLNLVVPDANGPKTVELTINGWVWRFLVERYSGSGKHPSERYSISGSSRTQLLDAPYAPQRSGLNAAMVSARNIIDDQLQNTGFSASWDTVGMGPPDWTLPAGAFSYQSQTPMQIIHRLAEVAGAVVRPEMAADGFTVLPRYREATWYWGGAVPDCIIPTEIVAEWGSEWSPQPQWNFVYVSGANYGVGVQVRRAGTAGDEPAADVIDDWITTVDVARSRGICELSKGGNQAIETRRIPLFEKGGSAPGLVLPAMLTECRDDDTTWRGLCLGTEISADGVGASRVWQTLKIERHYGSGN</sequence>
<dbReference type="AlphaFoldDB" id="A0A1G8CWF6"/>
<keyword evidence="2" id="KW-1185">Reference proteome</keyword>
<dbReference type="RefSeq" id="WP_170842756.1">
    <property type="nucleotide sequence ID" value="NZ_FNDS01000001.1"/>
</dbReference>
<protein>
    <submittedName>
        <fullName evidence="1">Uncharacterized protein</fullName>
    </submittedName>
</protein>
<accession>A0A1G8CWF6</accession>
<dbReference type="EMBL" id="FNDS01000001">
    <property type="protein sequence ID" value="SDH49684.1"/>
    <property type="molecule type" value="Genomic_DNA"/>
</dbReference>
<dbReference type="SUPFAM" id="SSF69279">
    <property type="entry name" value="Phage tail proteins"/>
    <property type="match status" value="1"/>
</dbReference>
<organism evidence="1 2">
    <name type="scientific">Pseudomonas panipatensis</name>
    <dbReference type="NCBI Taxonomy" id="428992"/>
    <lineage>
        <taxon>Bacteria</taxon>
        <taxon>Pseudomonadati</taxon>
        <taxon>Pseudomonadota</taxon>
        <taxon>Gammaproteobacteria</taxon>
        <taxon>Pseudomonadales</taxon>
        <taxon>Pseudomonadaceae</taxon>
        <taxon>Pseudomonas</taxon>
    </lineage>
</organism>
<reference evidence="2" key="1">
    <citation type="submission" date="2016-10" db="EMBL/GenBank/DDBJ databases">
        <authorList>
            <person name="Varghese N."/>
            <person name="Submissions S."/>
        </authorList>
    </citation>
    <scope>NUCLEOTIDE SEQUENCE [LARGE SCALE GENOMIC DNA]</scope>
    <source>
        <strain evidence="2">CCM 7469</strain>
    </source>
</reference>
<evidence type="ECO:0000313" key="1">
    <source>
        <dbReference type="EMBL" id="SDH49684.1"/>
    </source>
</evidence>
<name>A0A1G8CWF6_9PSED</name>